<sequence length="256" mass="27342">MSHTILLIQTSQAPSSKTYIECASVAVAMDELIAMYEEILKSKYPHKERIEFDVNDVLEMVYNLPDCAALVQKNGDALQTTDWRKIKRRRQYVIPGLIAVFACLFFLLVGKYGLRGSKPAIREVRPGSINVDNLIKELRQEGQAPAAPPPPLAPNGEAESSSGAGPGASEVDLAKRTEEAVRQVIEALSKENPAIAEAVAATNEKKAAEAMAAAAAAAAAAADRNSVEGDLGDEDTEEIVIGGGAEAEKVEEVKVQ</sequence>
<evidence type="ECO:0000313" key="4">
    <source>
        <dbReference type="EMBL" id="KAG0257238.1"/>
    </source>
</evidence>
<comment type="similarity">
    <text evidence="1">Belongs to the E(R) family.</text>
</comment>
<dbReference type="EMBL" id="JAAAJB010000370">
    <property type="protein sequence ID" value="KAG0257238.1"/>
    <property type="molecule type" value="Genomic_DNA"/>
</dbReference>
<dbReference type="InterPro" id="IPR000781">
    <property type="entry name" value="ERH"/>
</dbReference>
<keyword evidence="3" id="KW-0812">Transmembrane</keyword>
<evidence type="ECO:0000256" key="2">
    <source>
        <dbReference type="SAM" id="MobiDB-lite"/>
    </source>
</evidence>
<gene>
    <name evidence="4" type="ORF">DFQ27_005252</name>
</gene>
<dbReference type="Gene3D" id="3.30.2260.10">
    <property type="entry name" value="Enhancer of rudimentary"/>
    <property type="match status" value="1"/>
</dbReference>
<protein>
    <submittedName>
        <fullName evidence="4">Uncharacterized protein</fullName>
    </submittedName>
</protein>
<keyword evidence="3" id="KW-1133">Transmembrane helix</keyword>
<keyword evidence="5" id="KW-1185">Reference proteome</keyword>
<comment type="caution">
    <text evidence="4">The sequence shown here is derived from an EMBL/GenBank/DDBJ whole genome shotgun (WGS) entry which is preliminary data.</text>
</comment>
<dbReference type="InterPro" id="IPR035912">
    <property type="entry name" value="EHR_sf"/>
</dbReference>
<evidence type="ECO:0000313" key="5">
    <source>
        <dbReference type="Proteomes" id="UP000807716"/>
    </source>
</evidence>
<name>A0A9P6PZD9_9FUNG</name>
<proteinExistence type="inferred from homology"/>
<evidence type="ECO:0000256" key="3">
    <source>
        <dbReference type="SAM" id="Phobius"/>
    </source>
</evidence>
<organism evidence="4 5">
    <name type="scientific">Actinomortierella ambigua</name>
    <dbReference type="NCBI Taxonomy" id="1343610"/>
    <lineage>
        <taxon>Eukaryota</taxon>
        <taxon>Fungi</taxon>
        <taxon>Fungi incertae sedis</taxon>
        <taxon>Mucoromycota</taxon>
        <taxon>Mortierellomycotina</taxon>
        <taxon>Mortierellomycetes</taxon>
        <taxon>Mortierellales</taxon>
        <taxon>Mortierellaceae</taxon>
        <taxon>Actinomortierella</taxon>
    </lineage>
</organism>
<feature type="compositionally biased region" description="Low complexity" evidence="2">
    <location>
        <begin position="154"/>
        <end position="170"/>
    </location>
</feature>
<evidence type="ECO:0000256" key="1">
    <source>
        <dbReference type="ARBA" id="ARBA00007491"/>
    </source>
</evidence>
<dbReference type="Pfam" id="PF01133">
    <property type="entry name" value="ER"/>
    <property type="match status" value="1"/>
</dbReference>
<dbReference type="Proteomes" id="UP000807716">
    <property type="component" value="Unassembled WGS sequence"/>
</dbReference>
<keyword evidence="3" id="KW-0472">Membrane</keyword>
<accession>A0A9P6PZD9</accession>
<dbReference type="OrthoDB" id="7887808at2759"/>
<dbReference type="PANTHER" id="PTHR12373:SF0">
    <property type="entry name" value="ENHANCER OF RUDIMENTARY HOMOLOG"/>
    <property type="match status" value="1"/>
</dbReference>
<dbReference type="SUPFAM" id="SSF143875">
    <property type="entry name" value="ERH-like"/>
    <property type="match status" value="1"/>
</dbReference>
<feature type="region of interest" description="Disordered" evidence="2">
    <location>
        <begin position="141"/>
        <end position="171"/>
    </location>
</feature>
<dbReference type="PANTHER" id="PTHR12373">
    <property type="entry name" value="ENHANCER OF RUDIMENTARY ERH"/>
    <property type="match status" value="1"/>
</dbReference>
<reference evidence="4" key="1">
    <citation type="journal article" date="2020" name="Fungal Divers.">
        <title>Resolving the Mortierellaceae phylogeny through synthesis of multi-gene phylogenetics and phylogenomics.</title>
        <authorList>
            <person name="Vandepol N."/>
            <person name="Liber J."/>
            <person name="Desiro A."/>
            <person name="Na H."/>
            <person name="Kennedy M."/>
            <person name="Barry K."/>
            <person name="Grigoriev I.V."/>
            <person name="Miller A.N."/>
            <person name="O'Donnell K."/>
            <person name="Stajich J.E."/>
            <person name="Bonito G."/>
        </authorList>
    </citation>
    <scope>NUCLEOTIDE SEQUENCE</scope>
    <source>
        <strain evidence="4">BC1065</strain>
    </source>
</reference>
<dbReference type="AlphaFoldDB" id="A0A9P6PZD9"/>
<feature type="transmembrane region" description="Helical" evidence="3">
    <location>
        <begin position="92"/>
        <end position="114"/>
    </location>
</feature>